<dbReference type="NCBIfam" id="TIGR02532">
    <property type="entry name" value="IV_pilin_GFxxxE"/>
    <property type="match status" value="1"/>
</dbReference>
<dbReference type="InterPro" id="IPR012902">
    <property type="entry name" value="N_methyl_site"/>
</dbReference>
<comment type="caution">
    <text evidence="1">The sequence shown here is derived from an EMBL/GenBank/DDBJ whole genome shotgun (WGS) entry which is preliminary data.</text>
</comment>
<proteinExistence type="predicted"/>
<dbReference type="EMBL" id="JASCXX010000022">
    <property type="protein sequence ID" value="MDI6450553.1"/>
    <property type="molecule type" value="Genomic_DNA"/>
</dbReference>
<keyword evidence="2" id="KW-1185">Reference proteome</keyword>
<dbReference type="RefSeq" id="WP_349245964.1">
    <property type="nucleotide sequence ID" value="NZ_JASCXX010000022.1"/>
</dbReference>
<sequence length="171" mass="19379">MRTRAFTLVEMLVVITVLPFAAIAFSGLFATSVRDVPRMTRIVQENTRVLDLVRHIRDDVDAAVDLPDASGEVRSDDRTLLIALPEGVICYRMDEAGVTRTRLDQAEAQTEGVWRFRDAVITWWRWQQGEEAHAVEVRTFLQERIAGKTREKLANSYVYFIGGLAKAEEAP</sequence>
<evidence type="ECO:0000313" key="2">
    <source>
        <dbReference type="Proteomes" id="UP001431776"/>
    </source>
</evidence>
<protein>
    <submittedName>
        <fullName evidence="1">Type II secretion system protein</fullName>
    </submittedName>
</protein>
<dbReference type="Proteomes" id="UP001431776">
    <property type="component" value="Unassembled WGS sequence"/>
</dbReference>
<name>A0AAW6U5V6_9BACT</name>
<evidence type="ECO:0000313" key="1">
    <source>
        <dbReference type="EMBL" id="MDI6450553.1"/>
    </source>
</evidence>
<accession>A0AAW6U5V6</accession>
<gene>
    <name evidence="1" type="ORF">QJ522_15965</name>
</gene>
<reference evidence="1" key="1">
    <citation type="submission" date="2023-05" db="EMBL/GenBank/DDBJ databases">
        <title>Anaerotaeda fermentans gen. nov., sp. nov., a novel anaerobic planctomycete of the new family within the order Sedimentisphaerales isolated from Taman Peninsula, Russia.</title>
        <authorList>
            <person name="Khomyakova M.A."/>
            <person name="Merkel A.Y."/>
            <person name="Slobodkin A.I."/>
        </authorList>
    </citation>
    <scope>NUCLEOTIDE SEQUENCE</scope>
    <source>
        <strain evidence="1">M17dextr</strain>
    </source>
</reference>
<organism evidence="1 2">
    <name type="scientific">Anaerobaca lacustris</name>
    <dbReference type="NCBI Taxonomy" id="3044600"/>
    <lineage>
        <taxon>Bacteria</taxon>
        <taxon>Pseudomonadati</taxon>
        <taxon>Planctomycetota</taxon>
        <taxon>Phycisphaerae</taxon>
        <taxon>Sedimentisphaerales</taxon>
        <taxon>Anaerobacaceae</taxon>
        <taxon>Anaerobaca</taxon>
    </lineage>
</organism>
<dbReference type="AlphaFoldDB" id="A0AAW6U5V6"/>